<dbReference type="GO" id="GO:0004888">
    <property type="term" value="F:transmembrane signaling receptor activity"/>
    <property type="evidence" value="ECO:0007669"/>
    <property type="project" value="InterPro"/>
</dbReference>
<comment type="caution">
    <text evidence="6">Lacks conserved residue(s) required for the propagation of feature annotation.</text>
</comment>
<comment type="subcellular location">
    <subcellularLocation>
        <location evidence="1">Membrane</location>
        <topology evidence="1">Multi-pass membrane protein</topology>
    </subcellularLocation>
</comment>
<dbReference type="Proteomes" id="UP000887572">
    <property type="component" value="Unplaced"/>
</dbReference>
<dbReference type="WBParaSite" id="Gr19_v10_g9655.t1">
    <property type="protein sequence ID" value="Gr19_v10_g9655.t1"/>
    <property type="gene ID" value="Gr19_v10_g9655"/>
</dbReference>
<evidence type="ECO:0000256" key="2">
    <source>
        <dbReference type="ARBA" id="ARBA00005692"/>
    </source>
</evidence>
<evidence type="ECO:0000256" key="4">
    <source>
        <dbReference type="ARBA" id="ARBA00022989"/>
    </source>
</evidence>
<keyword evidence="3 6" id="KW-0812">Transmembrane</keyword>
<feature type="transmembrane region" description="Helical" evidence="6">
    <location>
        <begin position="188"/>
        <end position="207"/>
    </location>
</feature>
<protein>
    <recommendedName>
        <fullName evidence="6">Serpentine receptor class gamma</fullName>
    </recommendedName>
</protein>
<proteinExistence type="inferred from homology"/>
<feature type="transmembrane region" description="Helical" evidence="6">
    <location>
        <begin position="20"/>
        <end position="38"/>
    </location>
</feature>
<dbReference type="PANTHER" id="PTHR31552:SF8">
    <property type="entry name" value="SERPENTINE RECEPTOR CLASS GAMMA"/>
    <property type="match status" value="1"/>
</dbReference>
<comment type="similarity">
    <text evidence="2 6">Belongs to the nematode receptor-like protein srg family.</text>
</comment>
<dbReference type="AlphaFoldDB" id="A0A914ICT7"/>
<sequence length="407" mass="46340">MSNSFSEQRQQPPLTYGEKCALSLVGILFNAILVVATVKANQLFVNFAMDSSLFFAAMALLANADLFPFLFALVISIPSAALYCLELSVIITNFAHFSSPFFVLVAVRTILSLANYVVAFFAHRFGKIGLFLPVYLQLPRIVLAFLLFVGYYSFHVENLLTAFLLLNRCTAILCPIKYKTFWRRRSTLLIAVAFVLPLPFTVPIFNLDMFVHVQRDNVTFTLDDHKTENEPNGPEIAAWSAVIFGISTTNRQKQTQNDHLHGGHFFWPTHLAIFMIFVYLTATNFLDDQNNRYSLLQKWFGITLERNEILFLANFNQYPWVNDLATVVIPAWLLLWASTKMREIVVKKIKFIHFFERHAVGVPVTNVVSVPVSQQKRPIAATERRKQNPSNYFVAIAGFFRSLGFGI</sequence>
<keyword evidence="7" id="KW-1185">Reference proteome</keyword>
<evidence type="ECO:0000256" key="1">
    <source>
        <dbReference type="ARBA" id="ARBA00004141"/>
    </source>
</evidence>
<dbReference type="PANTHER" id="PTHR31552">
    <property type="entry name" value="SERPENTINE RECEPTOR CLASS GAMMA"/>
    <property type="match status" value="1"/>
</dbReference>
<feature type="transmembrane region" description="Helical" evidence="6">
    <location>
        <begin position="101"/>
        <end position="122"/>
    </location>
</feature>
<organism evidence="7 8">
    <name type="scientific">Globodera rostochiensis</name>
    <name type="common">Golden nematode worm</name>
    <name type="synonym">Heterodera rostochiensis</name>
    <dbReference type="NCBI Taxonomy" id="31243"/>
    <lineage>
        <taxon>Eukaryota</taxon>
        <taxon>Metazoa</taxon>
        <taxon>Ecdysozoa</taxon>
        <taxon>Nematoda</taxon>
        <taxon>Chromadorea</taxon>
        <taxon>Rhabditida</taxon>
        <taxon>Tylenchina</taxon>
        <taxon>Tylenchomorpha</taxon>
        <taxon>Tylenchoidea</taxon>
        <taxon>Heteroderidae</taxon>
        <taxon>Heteroderinae</taxon>
        <taxon>Globodera</taxon>
    </lineage>
</organism>
<dbReference type="Gene3D" id="1.20.1070.10">
    <property type="entry name" value="Rhodopsin 7-helix transmembrane proteins"/>
    <property type="match status" value="1"/>
</dbReference>
<evidence type="ECO:0000313" key="8">
    <source>
        <dbReference type="WBParaSite" id="Gr19_v10_g9655.t1"/>
    </source>
</evidence>
<dbReference type="GO" id="GO:0007606">
    <property type="term" value="P:sensory perception of chemical stimulus"/>
    <property type="evidence" value="ECO:0007669"/>
    <property type="project" value="UniProtKB-UniRule"/>
</dbReference>
<evidence type="ECO:0000256" key="5">
    <source>
        <dbReference type="ARBA" id="ARBA00023136"/>
    </source>
</evidence>
<evidence type="ECO:0000256" key="3">
    <source>
        <dbReference type="ARBA" id="ARBA00022692"/>
    </source>
</evidence>
<name>A0A914ICT7_GLORO</name>
<reference evidence="8" key="1">
    <citation type="submission" date="2022-11" db="UniProtKB">
        <authorList>
            <consortium name="WormBaseParasite"/>
        </authorList>
    </citation>
    <scope>IDENTIFICATION</scope>
</reference>
<dbReference type="InterPro" id="IPR000609">
    <property type="entry name" value="7TM_GPCR_serpentine_rcpt_Srg"/>
</dbReference>
<accession>A0A914ICT7</accession>
<keyword evidence="4 6" id="KW-1133">Transmembrane helix</keyword>
<feature type="transmembrane region" description="Helical" evidence="6">
    <location>
        <begin position="265"/>
        <end position="286"/>
    </location>
</feature>
<keyword evidence="5 6" id="KW-0472">Membrane</keyword>
<evidence type="ECO:0000256" key="6">
    <source>
        <dbReference type="RuleBase" id="RU280813"/>
    </source>
</evidence>
<evidence type="ECO:0000313" key="7">
    <source>
        <dbReference type="Proteomes" id="UP000887572"/>
    </source>
</evidence>
<dbReference type="Pfam" id="PF02118">
    <property type="entry name" value="Srg"/>
    <property type="match status" value="1"/>
</dbReference>
<dbReference type="GO" id="GO:0016020">
    <property type="term" value="C:membrane"/>
    <property type="evidence" value="ECO:0007669"/>
    <property type="project" value="UniProtKB-SubCell"/>
</dbReference>